<dbReference type="Proteomes" id="UP001165960">
    <property type="component" value="Unassembled WGS sequence"/>
</dbReference>
<gene>
    <name evidence="1" type="ORF">DSO57_1010667</name>
</gene>
<evidence type="ECO:0000313" key="1">
    <source>
        <dbReference type="EMBL" id="KAJ9078060.1"/>
    </source>
</evidence>
<reference evidence="1" key="1">
    <citation type="submission" date="2022-04" db="EMBL/GenBank/DDBJ databases">
        <title>Genome of the entomopathogenic fungus Entomophthora muscae.</title>
        <authorList>
            <person name="Elya C."/>
            <person name="Lovett B.R."/>
            <person name="Lee E."/>
            <person name="Macias A.M."/>
            <person name="Hajek A.E."/>
            <person name="De Bivort B.L."/>
            <person name="Kasson M.T."/>
            <person name="De Fine Licht H.H."/>
            <person name="Stajich J.E."/>
        </authorList>
    </citation>
    <scope>NUCLEOTIDE SEQUENCE</scope>
    <source>
        <strain evidence="1">Berkeley</strain>
    </source>
</reference>
<sequence>MYFFVNSLLCVYATPQNMTISNKRIAVKLPPPKAFDVLSELTLTCELKQLPSGKQFLVYNDEPAVKNFIICYATQRNLMS</sequence>
<protein>
    <submittedName>
        <fullName evidence="1">Uncharacterized protein</fullName>
    </submittedName>
</protein>
<comment type="caution">
    <text evidence="1">The sequence shown here is derived from an EMBL/GenBank/DDBJ whole genome shotgun (WGS) entry which is preliminary data.</text>
</comment>
<dbReference type="EMBL" id="QTSX02002165">
    <property type="protein sequence ID" value="KAJ9078060.1"/>
    <property type="molecule type" value="Genomic_DNA"/>
</dbReference>
<evidence type="ECO:0000313" key="2">
    <source>
        <dbReference type="Proteomes" id="UP001165960"/>
    </source>
</evidence>
<name>A0ACC2TU93_9FUNG</name>
<keyword evidence="2" id="KW-1185">Reference proteome</keyword>
<proteinExistence type="predicted"/>
<organism evidence="1 2">
    <name type="scientific">Entomophthora muscae</name>
    <dbReference type="NCBI Taxonomy" id="34485"/>
    <lineage>
        <taxon>Eukaryota</taxon>
        <taxon>Fungi</taxon>
        <taxon>Fungi incertae sedis</taxon>
        <taxon>Zoopagomycota</taxon>
        <taxon>Entomophthoromycotina</taxon>
        <taxon>Entomophthoromycetes</taxon>
        <taxon>Entomophthorales</taxon>
        <taxon>Entomophthoraceae</taxon>
        <taxon>Entomophthora</taxon>
    </lineage>
</organism>
<accession>A0ACC2TU93</accession>